<dbReference type="EMBL" id="JAASQJ010000003">
    <property type="protein sequence ID" value="NIJ53888.1"/>
    <property type="molecule type" value="Genomic_DNA"/>
</dbReference>
<protein>
    <recommendedName>
        <fullName evidence="3">Twin-arginine translocation signal domain-containing protein</fullName>
    </recommendedName>
</protein>
<sequence length="97" mass="10566">MSTESHEHIGRRSFLQKAGLVTLAGAGADLTGFQLPFSPTMKKIKITNVDSNFEREPLNPYRFKGSAITDSWQSIAMLESESGIRKVGLGTQGVLLV</sequence>
<evidence type="ECO:0000313" key="2">
    <source>
        <dbReference type="Proteomes" id="UP001179181"/>
    </source>
</evidence>
<organism evidence="1 2">
    <name type="scientific">Dyadobacter arcticus</name>
    <dbReference type="NCBI Taxonomy" id="1078754"/>
    <lineage>
        <taxon>Bacteria</taxon>
        <taxon>Pseudomonadati</taxon>
        <taxon>Bacteroidota</taxon>
        <taxon>Cytophagia</taxon>
        <taxon>Cytophagales</taxon>
        <taxon>Spirosomataceae</taxon>
        <taxon>Dyadobacter</taxon>
    </lineage>
</organism>
<evidence type="ECO:0000313" key="1">
    <source>
        <dbReference type="EMBL" id="NIJ53888.1"/>
    </source>
</evidence>
<name>A0ABX0ULL8_9BACT</name>
<proteinExistence type="predicted"/>
<evidence type="ECO:0008006" key="3">
    <source>
        <dbReference type="Google" id="ProtNLM"/>
    </source>
</evidence>
<dbReference type="Proteomes" id="UP001179181">
    <property type="component" value="Unassembled WGS sequence"/>
</dbReference>
<gene>
    <name evidence="1" type="ORF">FHS68_003070</name>
</gene>
<accession>A0ABX0ULL8</accession>
<reference evidence="1 2" key="1">
    <citation type="submission" date="2020-03" db="EMBL/GenBank/DDBJ databases">
        <title>Genomic Encyclopedia of Type Strains, Phase IV (KMG-IV): sequencing the most valuable type-strain genomes for metagenomic binning, comparative biology and taxonomic classification.</title>
        <authorList>
            <person name="Goeker M."/>
        </authorList>
    </citation>
    <scope>NUCLEOTIDE SEQUENCE [LARGE SCALE GENOMIC DNA]</scope>
    <source>
        <strain evidence="1 2">DSM 102865</strain>
    </source>
</reference>
<keyword evidence="2" id="KW-1185">Reference proteome</keyword>
<dbReference type="InterPro" id="IPR006311">
    <property type="entry name" value="TAT_signal"/>
</dbReference>
<comment type="caution">
    <text evidence="1">The sequence shown here is derived from an EMBL/GenBank/DDBJ whole genome shotgun (WGS) entry which is preliminary data.</text>
</comment>
<dbReference type="PROSITE" id="PS51318">
    <property type="entry name" value="TAT"/>
    <property type="match status" value="1"/>
</dbReference>